<dbReference type="InterPro" id="IPR000415">
    <property type="entry name" value="Nitroreductase-like"/>
</dbReference>
<reference evidence="5" key="1">
    <citation type="submission" date="2016-02" db="EMBL/GenBank/DDBJ databases">
        <authorList>
            <person name="Holder M.E."/>
            <person name="Ajami N.J."/>
            <person name="Petrosino J.F."/>
        </authorList>
    </citation>
    <scope>NUCLEOTIDE SEQUENCE [LARGE SCALE GENOMIC DNA]</scope>
    <source>
        <strain evidence="5">DSM 12838</strain>
    </source>
</reference>
<dbReference type="SUPFAM" id="SSF55469">
    <property type="entry name" value="FMN-dependent nitroreductase-like"/>
    <property type="match status" value="1"/>
</dbReference>
<dbReference type="Pfam" id="PF00881">
    <property type="entry name" value="Nitroreductase"/>
    <property type="match status" value="2"/>
</dbReference>
<proteinExistence type="inferred from homology"/>
<sequence length="169" mass="18645">MDIFDAIATRRSVRKYTDRPVTDEDIRTGLEAAMMAPSAGNAQPWHFVVVRDAALRARVAELNVYAAMARTAPAGILVCGDLHLEKYPGFWVQDCSAAIQNLLLAAHGLGLGAVWTGIHPVAEREEGFRRAFGLPAEVVPLGYIVLGHPDQHPHSGSRFREDRVHRDVW</sequence>
<dbReference type="KEGG" id="doa:AXF15_07815"/>
<name>A0A109W6R5_9BACT</name>
<feature type="domain" description="Nitroreductase" evidence="3">
    <location>
        <begin position="7"/>
        <end position="62"/>
    </location>
</feature>
<evidence type="ECO:0000256" key="1">
    <source>
        <dbReference type="ARBA" id="ARBA00007118"/>
    </source>
</evidence>
<dbReference type="STRING" id="888061.AXF15_07815"/>
<protein>
    <submittedName>
        <fullName evidence="4">NADH dehydrogenase</fullName>
    </submittedName>
</protein>
<evidence type="ECO:0000313" key="5">
    <source>
        <dbReference type="Proteomes" id="UP000063964"/>
    </source>
</evidence>
<keyword evidence="2" id="KW-0560">Oxidoreductase</keyword>
<dbReference type="Proteomes" id="UP000063964">
    <property type="component" value="Chromosome"/>
</dbReference>
<gene>
    <name evidence="4" type="ORF">AXF15_07815</name>
</gene>
<dbReference type="OrthoDB" id="9798230at2"/>
<dbReference type="Gene3D" id="3.40.109.10">
    <property type="entry name" value="NADH Oxidase"/>
    <property type="match status" value="1"/>
</dbReference>
<dbReference type="AlphaFoldDB" id="A0A109W6R5"/>
<feature type="domain" description="Nitroreductase" evidence="3">
    <location>
        <begin position="64"/>
        <end position="148"/>
    </location>
</feature>
<evidence type="ECO:0000256" key="2">
    <source>
        <dbReference type="ARBA" id="ARBA00023002"/>
    </source>
</evidence>
<keyword evidence="5" id="KW-1185">Reference proteome</keyword>
<dbReference type="InterPro" id="IPR029479">
    <property type="entry name" value="Nitroreductase"/>
</dbReference>
<dbReference type="EMBL" id="CP014230">
    <property type="protein sequence ID" value="AMD94056.1"/>
    <property type="molecule type" value="Genomic_DNA"/>
</dbReference>
<dbReference type="RefSeq" id="WP_066608828.1">
    <property type="nucleotide sequence ID" value="NZ_CP014230.1"/>
</dbReference>
<dbReference type="GO" id="GO:0016491">
    <property type="term" value="F:oxidoreductase activity"/>
    <property type="evidence" value="ECO:0007669"/>
    <property type="project" value="UniProtKB-KW"/>
</dbReference>
<dbReference type="PANTHER" id="PTHR43673:SF10">
    <property type="entry name" value="NADH DEHYDROGENASE_NAD(P)H NITROREDUCTASE XCC3605-RELATED"/>
    <property type="match status" value="1"/>
</dbReference>
<accession>A0A109W6R5</accession>
<organism evidence="4 5">
    <name type="scientific">Desulfomicrobium orale DSM 12838</name>
    <dbReference type="NCBI Taxonomy" id="888061"/>
    <lineage>
        <taxon>Bacteria</taxon>
        <taxon>Pseudomonadati</taxon>
        <taxon>Thermodesulfobacteriota</taxon>
        <taxon>Desulfovibrionia</taxon>
        <taxon>Desulfovibrionales</taxon>
        <taxon>Desulfomicrobiaceae</taxon>
        <taxon>Desulfomicrobium</taxon>
    </lineage>
</organism>
<dbReference type="PANTHER" id="PTHR43673">
    <property type="entry name" value="NAD(P)H NITROREDUCTASE YDGI-RELATED"/>
    <property type="match status" value="1"/>
</dbReference>
<comment type="similarity">
    <text evidence="1">Belongs to the nitroreductase family.</text>
</comment>
<dbReference type="CDD" id="cd02150">
    <property type="entry name" value="nitroreductase"/>
    <property type="match status" value="1"/>
</dbReference>
<evidence type="ECO:0000259" key="3">
    <source>
        <dbReference type="Pfam" id="PF00881"/>
    </source>
</evidence>
<evidence type="ECO:0000313" key="4">
    <source>
        <dbReference type="EMBL" id="AMD94056.1"/>
    </source>
</evidence>